<dbReference type="GO" id="GO:0004523">
    <property type="term" value="F:RNA-DNA hybrid ribonuclease activity"/>
    <property type="evidence" value="ECO:0007669"/>
    <property type="project" value="InterPro"/>
</dbReference>
<dbReference type="AlphaFoldDB" id="A0A2Z6MFE2"/>
<evidence type="ECO:0000313" key="3">
    <source>
        <dbReference type="Proteomes" id="UP000242715"/>
    </source>
</evidence>
<dbReference type="InterPro" id="IPR053151">
    <property type="entry name" value="RNase_H-like"/>
</dbReference>
<name>A0A2Z6MFE2_TRISU</name>
<dbReference type="PANTHER" id="PTHR47723:SF13">
    <property type="entry name" value="PUTATIVE-RELATED"/>
    <property type="match status" value="1"/>
</dbReference>
<organism evidence="2 3">
    <name type="scientific">Trifolium subterraneum</name>
    <name type="common">Subterranean clover</name>
    <dbReference type="NCBI Taxonomy" id="3900"/>
    <lineage>
        <taxon>Eukaryota</taxon>
        <taxon>Viridiplantae</taxon>
        <taxon>Streptophyta</taxon>
        <taxon>Embryophyta</taxon>
        <taxon>Tracheophyta</taxon>
        <taxon>Spermatophyta</taxon>
        <taxon>Magnoliopsida</taxon>
        <taxon>eudicotyledons</taxon>
        <taxon>Gunneridae</taxon>
        <taxon>Pentapetalae</taxon>
        <taxon>rosids</taxon>
        <taxon>fabids</taxon>
        <taxon>Fabales</taxon>
        <taxon>Fabaceae</taxon>
        <taxon>Papilionoideae</taxon>
        <taxon>50 kb inversion clade</taxon>
        <taxon>NPAAA clade</taxon>
        <taxon>Hologalegina</taxon>
        <taxon>IRL clade</taxon>
        <taxon>Trifolieae</taxon>
        <taxon>Trifolium</taxon>
    </lineage>
</organism>
<dbReference type="InterPro" id="IPR044730">
    <property type="entry name" value="RNase_H-like_dom_plant"/>
</dbReference>
<keyword evidence="3" id="KW-1185">Reference proteome</keyword>
<evidence type="ECO:0000313" key="2">
    <source>
        <dbReference type="EMBL" id="GAU30478.1"/>
    </source>
</evidence>
<feature type="domain" description="RNase H type-1" evidence="1">
    <location>
        <begin position="82"/>
        <end position="149"/>
    </location>
</feature>
<dbReference type="EMBL" id="DF973427">
    <property type="protein sequence ID" value="GAU30478.1"/>
    <property type="molecule type" value="Genomic_DNA"/>
</dbReference>
<evidence type="ECO:0000259" key="1">
    <source>
        <dbReference type="Pfam" id="PF13456"/>
    </source>
</evidence>
<accession>A0A2Z6MFE2</accession>
<dbReference type="CDD" id="cd06222">
    <property type="entry name" value="RNase_H_like"/>
    <property type="match status" value="1"/>
</dbReference>
<dbReference type="Proteomes" id="UP000242715">
    <property type="component" value="Unassembled WGS sequence"/>
</dbReference>
<dbReference type="InterPro" id="IPR012337">
    <property type="entry name" value="RNaseH-like_sf"/>
</dbReference>
<dbReference type="Gene3D" id="3.30.420.10">
    <property type="entry name" value="Ribonuclease H-like superfamily/Ribonuclease H"/>
    <property type="match status" value="1"/>
</dbReference>
<dbReference type="InterPro" id="IPR002156">
    <property type="entry name" value="RNaseH_domain"/>
</dbReference>
<gene>
    <name evidence="2" type="ORF">TSUD_18580</name>
</gene>
<dbReference type="PANTHER" id="PTHR47723">
    <property type="entry name" value="OS05G0353850 PROTEIN"/>
    <property type="match status" value="1"/>
</dbReference>
<reference evidence="3" key="1">
    <citation type="journal article" date="2017" name="Front. Plant Sci.">
        <title>Climate Clever Clovers: New Paradigm to Reduce the Environmental Footprint of Ruminants by Breeding Low Methanogenic Forages Utilizing Haplotype Variation.</title>
        <authorList>
            <person name="Kaur P."/>
            <person name="Appels R."/>
            <person name="Bayer P.E."/>
            <person name="Keeble-Gagnere G."/>
            <person name="Wang J."/>
            <person name="Hirakawa H."/>
            <person name="Shirasawa K."/>
            <person name="Vercoe P."/>
            <person name="Stefanova K."/>
            <person name="Durmic Z."/>
            <person name="Nichols P."/>
            <person name="Revell C."/>
            <person name="Isobe S.N."/>
            <person name="Edwards D."/>
            <person name="Erskine W."/>
        </authorList>
    </citation>
    <scope>NUCLEOTIDE SEQUENCE [LARGE SCALE GENOMIC DNA]</scope>
    <source>
        <strain evidence="3">cv. Daliak</strain>
    </source>
</reference>
<sequence>MLYLWMWRNKSIFEEDFRRPNNPTHVVLKKATEIDRCMQKKDTIFIGWNQPQEGWIKLNCDGTHKSSTNMSGCEGLFRDSNARRQGITHLQVESDSKVLVDMVTKQCNVNGNIPTLIKCIHDLKNMNWHVQFNHTWREGNRSADWLANFSLTLNSYDLQVLETPPRELKRLLFYDTSGACMPRSVYVVS</sequence>
<dbReference type="InterPro" id="IPR036397">
    <property type="entry name" value="RNaseH_sf"/>
</dbReference>
<dbReference type="GO" id="GO:0003676">
    <property type="term" value="F:nucleic acid binding"/>
    <property type="evidence" value="ECO:0007669"/>
    <property type="project" value="InterPro"/>
</dbReference>
<protein>
    <recommendedName>
        <fullName evidence="1">RNase H type-1 domain-containing protein</fullName>
    </recommendedName>
</protein>
<dbReference type="SUPFAM" id="SSF53098">
    <property type="entry name" value="Ribonuclease H-like"/>
    <property type="match status" value="1"/>
</dbReference>
<dbReference type="Pfam" id="PF13456">
    <property type="entry name" value="RVT_3"/>
    <property type="match status" value="1"/>
</dbReference>
<proteinExistence type="predicted"/>
<dbReference type="OrthoDB" id="1002563at2759"/>